<dbReference type="GO" id="GO:0001682">
    <property type="term" value="P:tRNA 5'-leader removal"/>
    <property type="evidence" value="ECO:0007669"/>
    <property type="project" value="UniProtKB-UniRule"/>
</dbReference>
<evidence type="ECO:0000313" key="10">
    <source>
        <dbReference type="EMBL" id="GGD06178.1"/>
    </source>
</evidence>
<dbReference type="Gene3D" id="3.30.230.10">
    <property type="match status" value="1"/>
</dbReference>
<dbReference type="InterPro" id="IPR014721">
    <property type="entry name" value="Ribsml_uS5_D2-typ_fold_subgr"/>
</dbReference>
<dbReference type="PROSITE" id="PS00648">
    <property type="entry name" value="RIBONUCLEASE_P"/>
    <property type="match status" value="1"/>
</dbReference>
<gene>
    <name evidence="7 10" type="primary">rnpA</name>
    <name evidence="10" type="ORF">GCM10011335_06410</name>
</gene>
<evidence type="ECO:0000256" key="4">
    <source>
        <dbReference type="ARBA" id="ARBA00022759"/>
    </source>
</evidence>
<name>A0A916XTL6_9HYPH</name>
<comment type="subunit">
    <text evidence="7">Consists of a catalytic RNA component (M1 or rnpB) and a protein subunit.</text>
</comment>
<comment type="function">
    <text evidence="1 7">RNaseP catalyzes the removal of the 5'-leader sequence from pre-tRNA to produce the mature 5'-terminus. It can also cleave other RNA substrates such as 4.5S RNA. The protein component plays an auxiliary but essential role in vivo by binding to the 5'-leader sequence and broadening the substrate specificity of the ribozyme.</text>
</comment>
<protein>
    <recommendedName>
        <fullName evidence="7 8">Ribonuclease P protein component</fullName>
        <shortName evidence="7">RNase P protein</shortName>
        <shortName evidence="7">RNaseP protein</shortName>
        <ecNumber evidence="7 8">3.1.26.5</ecNumber>
    </recommendedName>
    <alternativeName>
        <fullName evidence="7">Protein C5</fullName>
    </alternativeName>
</protein>
<evidence type="ECO:0000313" key="11">
    <source>
        <dbReference type="Proteomes" id="UP000613160"/>
    </source>
</evidence>
<dbReference type="AlphaFoldDB" id="A0A916XTL6"/>
<comment type="catalytic activity">
    <reaction evidence="7">
        <text>Endonucleolytic cleavage of RNA, removing 5'-extranucleotides from tRNA precursor.</text>
        <dbReference type="EC" id="3.1.26.5"/>
    </reaction>
</comment>
<evidence type="ECO:0000256" key="5">
    <source>
        <dbReference type="ARBA" id="ARBA00022801"/>
    </source>
</evidence>
<evidence type="ECO:0000256" key="9">
    <source>
        <dbReference type="SAM" id="MobiDB-lite"/>
    </source>
</evidence>
<keyword evidence="11" id="KW-1185">Reference proteome</keyword>
<evidence type="ECO:0000256" key="1">
    <source>
        <dbReference type="ARBA" id="ARBA00002663"/>
    </source>
</evidence>
<accession>A0A916XTL6</accession>
<dbReference type="GO" id="GO:0004526">
    <property type="term" value="F:ribonuclease P activity"/>
    <property type="evidence" value="ECO:0007669"/>
    <property type="project" value="UniProtKB-UniRule"/>
</dbReference>
<keyword evidence="2 7" id="KW-0819">tRNA processing</keyword>
<evidence type="ECO:0000256" key="2">
    <source>
        <dbReference type="ARBA" id="ARBA00022694"/>
    </source>
</evidence>
<reference evidence="10" key="1">
    <citation type="journal article" date="2014" name="Int. J. Syst. Evol. Microbiol.">
        <title>Complete genome sequence of Corynebacterium casei LMG S-19264T (=DSM 44701T), isolated from a smear-ripened cheese.</title>
        <authorList>
            <consortium name="US DOE Joint Genome Institute (JGI-PGF)"/>
            <person name="Walter F."/>
            <person name="Albersmeier A."/>
            <person name="Kalinowski J."/>
            <person name="Ruckert C."/>
        </authorList>
    </citation>
    <scope>NUCLEOTIDE SEQUENCE</scope>
    <source>
        <strain evidence="10">CGMCC 1.15493</strain>
    </source>
</reference>
<dbReference type="GO" id="GO:0000049">
    <property type="term" value="F:tRNA binding"/>
    <property type="evidence" value="ECO:0007669"/>
    <property type="project" value="UniProtKB-UniRule"/>
</dbReference>
<dbReference type="GO" id="GO:0042781">
    <property type="term" value="F:3'-tRNA processing endoribonuclease activity"/>
    <property type="evidence" value="ECO:0007669"/>
    <property type="project" value="TreeGrafter"/>
</dbReference>
<comment type="similarity">
    <text evidence="7">Belongs to the RnpA family.</text>
</comment>
<keyword evidence="5 7" id="KW-0378">Hydrolase</keyword>
<evidence type="ECO:0000256" key="8">
    <source>
        <dbReference type="NCBIfam" id="TIGR00188"/>
    </source>
</evidence>
<dbReference type="Proteomes" id="UP000613160">
    <property type="component" value="Unassembled WGS sequence"/>
</dbReference>
<dbReference type="InterPro" id="IPR020539">
    <property type="entry name" value="RNase_P_CS"/>
</dbReference>
<comment type="caution">
    <text evidence="10">The sequence shown here is derived from an EMBL/GenBank/DDBJ whole genome shotgun (WGS) entry which is preliminary data.</text>
</comment>
<evidence type="ECO:0000256" key="6">
    <source>
        <dbReference type="ARBA" id="ARBA00022884"/>
    </source>
</evidence>
<dbReference type="EMBL" id="BMJJ01000001">
    <property type="protein sequence ID" value="GGD06178.1"/>
    <property type="molecule type" value="Genomic_DNA"/>
</dbReference>
<proteinExistence type="inferred from homology"/>
<dbReference type="PANTHER" id="PTHR33992:SF1">
    <property type="entry name" value="RIBONUCLEASE P PROTEIN COMPONENT"/>
    <property type="match status" value="1"/>
</dbReference>
<dbReference type="GO" id="GO:0030677">
    <property type="term" value="C:ribonuclease P complex"/>
    <property type="evidence" value="ECO:0007669"/>
    <property type="project" value="TreeGrafter"/>
</dbReference>
<dbReference type="PANTHER" id="PTHR33992">
    <property type="entry name" value="RIBONUCLEASE P PROTEIN COMPONENT"/>
    <property type="match status" value="1"/>
</dbReference>
<dbReference type="Pfam" id="PF00825">
    <property type="entry name" value="Ribonuclease_P"/>
    <property type="match status" value="1"/>
</dbReference>
<feature type="region of interest" description="Disordered" evidence="9">
    <location>
        <begin position="99"/>
        <end position="122"/>
    </location>
</feature>
<organism evidence="10 11">
    <name type="scientific">Aureimonas glaciei</name>
    <dbReference type="NCBI Taxonomy" id="1776957"/>
    <lineage>
        <taxon>Bacteria</taxon>
        <taxon>Pseudomonadati</taxon>
        <taxon>Pseudomonadota</taxon>
        <taxon>Alphaproteobacteria</taxon>
        <taxon>Hyphomicrobiales</taxon>
        <taxon>Aurantimonadaceae</taxon>
        <taxon>Aureimonas</taxon>
    </lineage>
</organism>
<dbReference type="EC" id="3.1.26.5" evidence="7 8"/>
<evidence type="ECO:0000256" key="7">
    <source>
        <dbReference type="HAMAP-Rule" id="MF_00227"/>
    </source>
</evidence>
<evidence type="ECO:0000256" key="3">
    <source>
        <dbReference type="ARBA" id="ARBA00022722"/>
    </source>
</evidence>
<keyword evidence="3 7" id="KW-0540">Nuclease</keyword>
<keyword evidence="6 7" id="KW-0694">RNA-binding</keyword>
<dbReference type="HAMAP" id="MF_00227">
    <property type="entry name" value="RNase_P"/>
    <property type="match status" value="1"/>
</dbReference>
<dbReference type="NCBIfam" id="TIGR00188">
    <property type="entry name" value="rnpA"/>
    <property type="match status" value="1"/>
</dbReference>
<reference evidence="10" key="2">
    <citation type="submission" date="2020-09" db="EMBL/GenBank/DDBJ databases">
        <authorList>
            <person name="Sun Q."/>
            <person name="Zhou Y."/>
        </authorList>
    </citation>
    <scope>NUCLEOTIDE SEQUENCE</scope>
    <source>
        <strain evidence="10">CGMCC 1.15493</strain>
    </source>
</reference>
<dbReference type="SUPFAM" id="SSF54211">
    <property type="entry name" value="Ribosomal protein S5 domain 2-like"/>
    <property type="match status" value="1"/>
</dbReference>
<keyword evidence="4 7" id="KW-0255">Endonuclease</keyword>
<sequence length="122" mass="13668">MGRMRTRAEFLAARRGRRLNGPLFFIEARDRQDGAEARLGLTVTRKVGNAVERNRIRRRLREAVRLECGAAMAEGFDFVVVARRDLLGVPFATLKSELSRRLARARPDRPKPGGDGHPSGTD</sequence>
<feature type="compositionally biased region" description="Basic and acidic residues" evidence="9">
    <location>
        <begin position="99"/>
        <end position="114"/>
    </location>
</feature>
<dbReference type="InterPro" id="IPR020568">
    <property type="entry name" value="Ribosomal_Su5_D2-typ_SF"/>
</dbReference>
<dbReference type="InterPro" id="IPR000100">
    <property type="entry name" value="RNase_P"/>
</dbReference>